<comment type="caution">
    <text evidence="3">The sequence shown here is derived from an EMBL/GenBank/DDBJ whole genome shotgun (WGS) entry which is preliminary data.</text>
</comment>
<sequence length="290" mass="29693">MTDIAGTTEIVAAVDGSGPGQAAVRWAARAAHRSGSRLRIVHAYDWNWAAARFGGAVQLRAPAVAEAERILGAARQAANEVAPGIPVSLDAVAGSAVAALLGEESALRIVVGHRGSGGFDRLVLGSVGRQVVMHSHRPVVVVRGHAERADGPVVVGADGSPAGVHAVEEAFAEAAARHTTLVAIRAYPVPVPPWGADVSPLVYDPQRLEAAERAALHEDLAPGRDKYPQVAVEALVVRDDAAAVLTGVSGAAQLLVVGHRGHGTLAGALLGSVALKLVHHADCPVLIARP</sequence>
<dbReference type="RefSeq" id="WP_310428331.1">
    <property type="nucleotide sequence ID" value="NZ_JAVDYC010000001.1"/>
</dbReference>
<evidence type="ECO:0000259" key="2">
    <source>
        <dbReference type="Pfam" id="PF00582"/>
    </source>
</evidence>
<evidence type="ECO:0000256" key="1">
    <source>
        <dbReference type="ARBA" id="ARBA00008791"/>
    </source>
</evidence>
<dbReference type="EMBL" id="JAVDYC010000001">
    <property type="protein sequence ID" value="MDR7327745.1"/>
    <property type="molecule type" value="Genomic_DNA"/>
</dbReference>
<comment type="similarity">
    <text evidence="1">Belongs to the universal stress protein A family.</text>
</comment>
<reference evidence="3 4" key="1">
    <citation type="submission" date="2023-07" db="EMBL/GenBank/DDBJ databases">
        <title>Sequencing the genomes of 1000 actinobacteria strains.</title>
        <authorList>
            <person name="Klenk H.-P."/>
        </authorList>
    </citation>
    <scope>NUCLEOTIDE SEQUENCE [LARGE SCALE GENOMIC DNA]</scope>
    <source>
        <strain evidence="3 4">DSM 44711</strain>
    </source>
</reference>
<dbReference type="PANTHER" id="PTHR46268:SF6">
    <property type="entry name" value="UNIVERSAL STRESS PROTEIN UP12"/>
    <property type="match status" value="1"/>
</dbReference>
<dbReference type="Proteomes" id="UP001183629">
    <property type="component" value="Unassembled WGS sequence"/>
</dbReference>
<gene>
    <name evidence="3" type="ORF">J2S44_007995</name>
</gene>
<feature type="domain" description="UspA" evidence="2">
    <location>
        <begin position="152"/>
        <end position="289"/>
    </location>
</feature>
<accession>A0AAE4CX06</accession>
<dbReference type="InterPro" id="IPR006015">
    <property type="entry name" value="Universal_stress_UspA"/>
</dbReference>
<organism evidence="3 4">
    <name type="scientific">Catenuloplanes niger</name>
    <dbReference type="NCBI Taxonomy" id="587534"/>
    <lineage>
        <taxon>Bacteria</taxon>
        <taxon>Bacillati</taxon>
        <taxon>Actinomycetota</taxon>
        <taxon>Actinomycetes</taxon>
        <taxon>Micromonosporales</taxon>
        <taxon>Micromonosporaceae</taxon>
        <taxon>Catenuloplanes</taxon>
    </lineage>
</organism>
<evidence type="ECO:0000313" key="4">
    <source>
        <dbReference type="Proteomes" id="UP001183629"/>
    </source>
</evidence>
<feature type="domain" description="UspA" evidence="2">
    <location>
        <begin position="10"/>
        <end position="143"/>
    </location>
</feature>
<name>A0AAE4CX06_9ACTN</name>
<dbReference type="SUPFAM" id="SSF52402">
    <property type="entry name" value="Adenine nucleotide alpha hydrolases-like"/>
    <property type="match status" value="2"/>
</dbReference>
<dbReference type="PANTHER" id="PTHR46268">
    <property type="entry name" value="STRESS RESPONSE PROTEIN NHAX"/>
    <property type="match status" value="1"/>
</dbReference>
<dbReference type="InterPro" id="IPR014729">
    <property type="entry name" value="Rossmann-like_a/b/a_fold"/>
</dbReference>
<dbReference type="PRINTS" id="PR01438">
    <property type="entry name" value="UNVRSLSTRESS"/>
</dbReference>
<evidence type="ECO:0000313" key="3">
    <source>
        <dbReference type="EMBL" id="MDR7327745.1"/>
    </source>
</evidence>
<proteinExistence type="inferred from homology"/>
<dbReference type="Pfam" id="PF00582">
    <property type="entry name" value="Usp"/>
    <property type="match status" value="2"/>
</dbReference>
<keyword evidence="4" id="KW-1185">Reference proteome</keyword>
<dbReference type="InterPro" id="IPR006016">
    <property type="entry name" value="UspA"/>
</dbReference>
<protein>
    <submittedName>
        <fullName evidence="3">Nucleotide-binding universal stress UspA family protein</fullName>
    </submittedName>
</protein>
<dbReference type="AlphaFoldDB" id="A0AAE4CX06"/>
<dbReference type="CDD" id="cd00293">
    <property type="entry name" value="USP-like"/>
    <property type="match status" value="1"/>
</dbReference>
<dbReference type="Gene3D" id="3.40.50.620">
    <property type="entry name" value="HUPs"/>
    <property type="match status" value="2"/>
</dbReference>